<reference evidence="3" key="1">
    <citation type="submission" date="2017-09" db="EMBL/GenBank/DDBJ databases">
        <title>Complete Genome Sequence of ansamitocin-producing Bacterium Actinosynnema pretiosum X47.</title>
        <authorList>
            <person name="Cao G."/>
            <person name="Zong G."/>
            <person name="Zhong C."/>
            <person name="Fu J."/>
        </authorList>
    </citation>
    <scope>NUCLEOTIDE SEQUENCE [LARGE SCALE GENOMIC DNA]</scope>
    <source>
        <strain evidence="3">X47</strain>
    </source>
</reference>
<evidence type="ECO:0000256" key="1">
    <source>
        <dbReference type="SAM" id="MobiDB-lite"/>
    </source>
</evidence>
<gene>
    <name evidence="3" type="ORF">CNX65_19915</name>
</gene>
<accession>A0A290Z8C5</accession>
<dbReference type="InterPro" id="IPR031493">
    <property type="entry name" value="Zinc_ribbon_15"/>
</dbReference>
<evidence type="ECO:0000259" key="2">
    <source>
        <dbReference type="Pfam" id="PF17032"/>
    </source>
</evidence>
<keyword evidence="4" id="KW-1185">Reference proteome</keyword>
<feature type="domain" description="Zinc-ribbon 15" evidence="2">
    <location>
        <begin position="19"/>
        <end position="62"/>
    </location>
</feature>
<proteinExistence type="predicted"/>
<dbReference type="Pfam" id="PF17032">
    <property type="entry name" value="Zn_ribbon_15"/>
    <property type="match status" value="1"/>
</dbReference>
<feature type="region of interest" description="Disordered" evidence="1">
    <location>
        <begin position="74"/>
        <end position="97"/>
    </location>
</feature>
<dbReference type="PANTHER" id="PTHR28139">
    <property type="entry name" value="UPF0768 PROTEIN YBL029C-A"/>
    <property type="match status" value="1"/>
</dbReference>
<dbReference type="EMBL" id="CP023445">
    <property type="protein sequence ID" value="ATE55270.1"/>
    <property type="molecule type" value="Genomic_DNA"/>
</dbReference>
<dbReference type="KEGG" id="apre:CNX65_19915"/>
<dbReference type="Proteomes" id="UP000218505">
    <property type="component" value="Chromosome"/>
</dbReference>
<organism evidence="3 4">
    <name type="scientific">Actinosynnema pretiosum</name>
    <dbReference type="NCBI Taxonomy" id="42197"/>
    <lineage>
        <taxon>Bacteria</taxon>
        <taxon>Bacillati</taxon>
        <taxon>Actinomycetota</taxon>
        <taxon>Actinomycetes</taxon>
        <taxon>Pseudonocardiales</taxon>
        <taxon>Pseudonocardiaceae</taxon>
        <taxon>Actinosynnema</taxon>
    </lineage>
</organism>
<protein>
    <submittedName>
        <fullName evidence="3">Zinc-ribbon domain-containing protein</fullName>
    </submittedName>
</protein>
<evidence type="ECO:0000313" key="3">
    <source>
        <dbReference type="EMBL" id="ATE55270.1"/>
    </source>
</evidence>
<evidence type="ECO:0000313" key="4">
    <source>
        <dbReference type="Proteomes" id="UP000218505"/>
    </source>
</evidence>
<feature type="compositionally biased region" description="Low complexity" evidence="1">
    <location>
        <begin position="75"/>
        <end position="97"/>
    </location>
</feature>
<dbReference type="PANTHER" id="PTHR28139:SF1">
    <property type="entry name" value="UPF0768 PROTEIN YBL029C-A"/>
    <property type="match status" value="1"/>
</dbReference>
<dbReference type="RefSeq" id="WP_096495105.1">
    <property type="nucleotide sequence ID" value="NZ_CP023445.1"/>
</dbReference>
<dbReference type="AlphaFoldDB" id="A0A290Z8C5"/>
<sequence>MVIWGWRTKAFLLGMVTLLCSRCGNPAAQAVHKLVTKFTLFFIPLFPVRIKRVVQCTFCGAEGKLTKEQAEQLIAQGAGQPPAQPHPAQQPQHPGYF</sequence>
<name>A0A290Z8C5_9PSEU</name>